<dbReference type="GO" id="GO:0016491">
    <property type="term" value="F:oxidoreductase activity"/>
    <property type="evidence" value="ECO:0007669"/>
    <property type="project" value="TreeGrafter"/>
</dbReference>
<evidence type="ECO:0000256" key="2">
    <source>
        <dbReference type="ARBA" id="ARBA00022738"/>
    </source>
</evidence>
<name>A0A2W4ZIT6_9CYAN</name>
<dbReference type="InterPro" id="IPR011989">
    <property type="entry name" value="ARM-like"/>
</dbReference>
<protein>
    <submittedName>
        <fullName evidence="3">Phycocyanin alpha phycocyanobilin lyase</fullName>
    </submittedName>
</protein>
<gene>
    <name evidence="3" type="ORF">DCF15_11340</name>
</gene>
<sequence length="244" mass="26435">MSADLDGNLDDKLDSKVESKLESKLESKPDLAEITQALNSEKFGDRIKAINQLRTIDPAVAFQLIAPLCDDPNTRVRYAAVSQIATLGAQDPAIAYQLLSASLGDPEPDVQAAAADSLAALKLTDALDDLQELYETTPEWLVQMSIVACLGEMGDRRAFELLKSALSSDNSLIAVAAIGSLGELKDERAIPLLLPYADDPDWQIRHRLAQALGHFATRSEAIQCLQKLAQDPSPLVAETAQHYI</sequence>
<dbReference type="AlphaFoldDB" id="A0A2W4ZIT6"/>
<keyword evidence="1" id="KW-0042">Antenna complex</keyword>
<dbReference type="PANTHER" id="PTHR12697:SF39">
    <property type="entry name" value="SLR1687 PROTEIN"/>
    <property type="match status" value="1"/>
</dbReference>
<dbReference type="Gene3D" id="1.25.10.10">
    <property type="entry name" value="Leucine-rich Repeat Variant"/>
    <property type="match status" value="2"/>
</dbReference>
<dbReference type="GO" id="GO:0016829">
    <property type="term" value="F:lyase activity"/>
    <property type="evidence" value="ECO:0007669"/>
    <property type="project" value="UniProtKB-KW"/>
</dbReference>
<dbReference type="Pfam" id="PF03130">
    <property type="entry name" value="HEAT_PBS"/>
    <property type="match status" value="1"/>
</dbReference>
<dbReference type="Proteomes" id="UP000249794">
    <property type="component" value="Unassembled WGS sequence"/>
</dbReference>
<reference evidence="4" key="1">
    <citation type="submission" date="2018-04" db="EMBL/GenBank/DDBJ databases">
        <authorList>
            <person name="Cornet L."/>
        </authorList>
    </citation>
    <scope>NUCLEOTIDE SEQUENCE [LARGE SCALE GENOMIC DNA]</scope>
</reference>
<reference evidence="3 4" key="2">
    <citation type="submission" date="2018-06" db="EMBL/GenBank/DDBJ databases">
        <title>Metagenomic assembly of (sub)arctic Cyanobacteria and their associated microbiome from non-axenic cultures.</title>
        <authorList>
            <person name="Baurain D."/>
        </authorList>
    </citation>
    <scope>NUCLEOTIDE SEQUENCE [LARGE SCALE GENOMIC DNA]</scope>
    <source>
        <strain evidence="3">ULC027bin1</strain>
    </source>
</reference>
<dbReference type="InterPro" id="IPR016024">
    <property type="entry name" value="ARM-type_fold"/>
</dbReference>
<keyword evidence="2" id="KW-0605">Phycobilisome</keyword>
<evidence type="ECO:0000256" key="1">
    <source>
        <dbReference type="ARBA" id="ARBA00022549"/>
    </source>
</evidence>
<dbReference type="Pfam" id="PF13646">
    <property type="entry name" value="HEAT_2"/>
    <property type="match status" value="1"/>
</dbReference>
<evidence type="ECO:0000313" key="3">
    <source>
        <dbReference type="EMBL" id="PZO54778.1"/>
    </source>
</evidence>
<comment type="caution">
    <text evidence="3">The sequence shown here is derived from an EMBL/GenBank/DDBJ whole genome shotgun (WGS) entry which is preliminary data.</text>
</comment>
<dbReference type="SMART" id="SM00567">
    <property type="entry name" value="EZ_HEAT"/>
    <property type="match status" value="5"/>
</dbReference>
<dbReference type="EMBL" id="QBMP01000108">
    <property type="protein sequence ID" value="PZO54778.1"/>
    <property type="molecule type" value="Genomic_DNA"/>
</dbReference>
<dbReference type="SUPFAM" id="SSF48371">
    <property type="entry name" value="ARM repeat"/>
    <property type="match status" value="1"/>
</dbReference>
<dbReference type="InterPro" id="IPR004155">
    <property type="entry name" value="PBS_lyase_HEAT"/>
</dbReference>
<proteinExistence type="predicted"/>
<keyword evidence="3" id="KW-0456">Lyase</keyword>
<organism evidence="3 4">
    <name type="scientific">Phormidesmis priestleyi</name>
    <dbReference type="NCBI Taxonomy" id="268141"/>
    <lineage>
        <taxon>Bacteria</taxon>
        <taxon>Bacillati</taxon>
        <taxon>Cyanobacteriota</taxon>
        <taxon>Cyanophyceae</taxon>
        <taxon>Leptolyngbyales</taxon>
        <taxon>Leptolyngbyaceae</taxon>
        <taxon>Phormidesmis</taxon>
    </lineage>
</organism>
<accession>A0A2W4ZIT6</accession>
<dbReference type="GO" id="GO:0030089">
    <property type="term" value="C:phycobilisome"/>
    <property type="evidence" value="ECO:0007669"/>
    <property type="project" value="UniProtKB-KW"/>
</dbReference>
<dbReference type="PANTHER" id="PTHR12697">
    <property type="entry name" value="PBS LYASE HEAT-LIKE PROTEIN"/>
    <property type="match status" value="1"/>
</dbReference>
<evidence type="ECO:0000313" key="4">
    <source>
        <dbReference type="Proteomes" id="UP000249794"/>
    </source>
</evidence>